<keyword evidence="2" id="KW-1185">Reference proteome</keyword>
<accession>R4YV46</accession>
<dbReference type="EMBL" id="FO203512">
    <property type="protein sequence ID" value="CCK77564.1"/>
    <property type="molecule type" value="Genomic_DNA"/>
</dbReference>
<evidence type="ECO:0000313" key="1">
    <source>
        <dbReference type="EMBL" id="CCK77564.1"/>
    </source>
</evidence>
<dbReference type="KEGG" id="oai:OLEAN_C33880"/>
<dbReference type="AlphaFoldDB" id="R4YV46"/>
<sequence>MKSQDIYVLLKIVSLEHSKGSQLYNRGLSEPAGWSSDDPDVSLPEISNAPFSLRALSAHTGIGKSEVGNSLRRSEYSGLCRSPSDGGSIKVNKKALLEFLVYGLKYVFPVRPGAMVRGIPTGFFAPSLSKNLLSVSEDAWVWPDAYGSMKGQAIEPLHSKVPKGVKIDSELYTLMALTDALRLGKPREVGVATELLREKLR</sequence>
<name>R4YV46_OLEAN</name>
<organism evidence="1 2">
    <name type="scientific">Oleispira antarctica RB-8</name>
    <dbReference type="NCBI Taxonomy" id="698738"/>
    <lineage>
        <taxon>Bacteria</taxon>
        <taxon>Pseudomonadati</taxon>
        <taxon>Pseudomonadota</taxon>
        <taxon>Gammaproteobacteria</taxon>
        <taxon>Oceanospirillales</taxon>
        <taxon>Oceanospirillaceae</taxon>
        <taxon>Oleispira</taxon>
    </lineage>
</organism>
<protein>
    <submittedName>
        <fullName evidence="1">Uncharacterized protein</fullName>
    </submittedName>
</protein>
<reference evidence="1 2" key="1">
    <citation type="journal article" date="2013" name="Nat. Commun.">
        <title>Genome sequence and functional genomic analysis of the oil-degrading bacterium Oleispira antarctica.</title>
        <authorList>
            <person name="Kube M."/>
            <person name="Chernikova T.N."/>
            <person name="Al-Ramahi Y."/>
            <person name="Beloqui A."/>
            <person name="Lopez-Cortez N."/>
            <person name="Guazzaroni M.E."/>
            <person name="Heipieper H.J."/>
            <person name="Klages S."/>
            <person name="Kotsyurbenko O.R."/>
            <person name="Langer I."/>
            <person name="Nechitaylo T.Y."/>
            <person name="Lunsdorf H."/>
            <person name="Fernandez M."/>
            <person name="Juarez S."/>
            <person name="Ciordia S."/>
            <person name="Singer A."/>
            <person name="Kagan O."/>
            <person name="Egorova O."/>
            <person name="Petit P.A."/>
            <person name="Stogios P."/>
            <person name="Kim Y."/>
            <person name="Tchigvintsev A."/>
            <person name="Flick R."/>
            <person name="Denaro R."/>
            <person name="Genovese M."/>
            <person name="Albar J.P."/>
            <person name="Reva O.N."/>
            <person name="Martinez-Gomariz M."/>
            <person name="Tran H."/>
            <person name="Ferrer M."/>
            <person name="Savchenko A."/>
            <person name="Yakunin A.F."/>
            <person name="Yakimov M.M."/>
            <person name="Golyshina O.V."/>
            <person name="Reinhardt R."/>
            <person name="Golyshin P.N."/>
        </authorList>
    </citation>
    <scope>NUCLEOTIDE SEQUENCE [LARGE SCALE GENOMIC DNA]</scope>
</reference>
<evidence type="ECO:0000313" key="2">
    <source>
        <dbReference type="Proteomes" id="UP000032749"/>
    </source>
</evidence>
<proteinExistence type="predicted"/>
<dbReference type="HOGENOM" id="CLU_099442_0_0_6"/>
<dbReference type="OrthoDB" id="194359at2"/>
<gene>
    <name evidence="1" type="ORF">OLEAN_C33880</name>
</gene>
<dbReference type="STRING" id="698738.OLEAN_C33880"/>
<dbReference type="Proteomes" id="UP000032749">
    <property type="component" value="Chromosome"/>
</dbReference>